<evidence type="ECO:0000313" key="3">
    <source>
        <dbReference type="Proteomes" id="UP000291469"/>
    </source>
</evidence>
<name>A0A411YEU8_9ACTN</name>
<evidence type="ECO:0000256" key="1">
    <source>
        <dbReference type="SAM" id="MobiDB-lite"/>
    </source>
</evidence>
<feature type="region of interest" description="Disordered" evidence="1">
    <location>
        <begin position="219"/>
        <end position="238"/>
    </location>
</feature>
<dbReference type="PANTHER" id="PTHR10151:SF120">
    <property type="entry name" value="BIS(5'-ADENOSYL)-TRIPHOSPHATASE"/>
    <property type="match status" value="1"/>
</dbReference>
<dbReference type="SUPFAM" id="SSF53649">
    <property type="entry name" value="Alkaline phosphatase-like"/>
    <property type="match status" value="1"/>
</dbReference>
<dbReference type="InterPro" id="IPR002591">
    <property type="entry name" value="Phosphodiest/P_Trfase"/>
</dbReference>
<reference evidence="2 3" key="1">
    <citation type="submission" date="2019-01" db="EMBL/GenBank/DDBJ databases">
        <title>Egibacter rhizosphaerae EGI 80759T.</title>
        <authorList>
            <person name="Chen D.-D."/>
            <person name="Tian Y."/>
            <person name="Jiao J.-Y."/>
            <person name="Zhang X.-T."/>
            <person name="Zhang Y.-G."/>
            <person name="Zhang Y."/>
            <person name="Xiao M."/>
            <person name="Shu W.-S."/>
            <person name="Li W.-J."/>
        </authorList>
    </citation>
    <scope>NUCLEOTIDE SEQUENCE [LARGE SCALE GENOMIC DNA]</scope>
    <source>
        <strain evidence="2 3">EGI 80759</strain>
    </source>
</reference>
<organism evidence="2 3">
    <name type="scientific">Egibacter rhizosphaerae</name>
    <dbReference type="NCBI Taxonomy" id="1670831"/>
    <lineage>
        <taxon>Bacteria</taxon>
        <taxon>Bacillati</taxon>
        <taxon>Actinomycetota</taxon>
        <taxon>Nitriliruptoria</taxon>
        <taxon>Egibacterales</taxon>
        <taxon>Egibacteraceae</taxon>
        <taxon>Egibacter</taxon>
    </lineage>
</organism>
<dbReference type="GO" id="GO:0016787">
    <property type="term" value="F:hydrolase activity"/>
    <property type="evidence" value="ECO:0007669"/>
    <property type="project" value="UniProtKB-ARBA"/>
</dbReference>
<evidence type="ECO:0000313" key="2">
    <source>
        <dbReference type="EMBL" id="QBI19617.1"/>
    </source>
</evidence>
<feature type="compositionally biased region" description="Gly residues" evidence="1">
    <location>
        <begin position="31"/>
        <end position="44"/>
    </location>
</feature>
<protein>
    <submittedName>
        <fullName evidence="2">Alkaline phosphatase family protein</fullName>
    </submittedName>
</protein>
<feature type="region of interest" description="Disordered" evidence="1">
    <location>
        <begin position="1"/>
        <end position="50"/>
    </location>
</feature>
<proteinExistence type="predicted"/>
<keyword evidence="3" id="KW-1185">Reference proteome</keyword>
<gene>
    <name evidence="2" type="ORF">ER308_08680</name>
</gene>
<dbReference type="InterPro" id="IPR017850">
    <property type="entry name" value="Alkaline_phosphatase_core_sf"/>
</dbReference>
<dbReference type="Pfam" id="PF01663">
    <property type="entry name" value="Phosphodiest"/>
    <property type="match status" value="1"/>
</dbReference>
<accession>A0A411YEU8</accession>
<dbReference type="KEGG" id="erz:ER308_08680"/>
<dbReference type="OrthoDB" id="9777306at2"/>
<dbReference type="EMBL" id="CP036402">
    <property type="protein sequence ID" value="QBI19617.1"/>
    <property type="molecule type" value="Genomic_DNA"/>
</dbReference>
<dbReference type="Proteomes" id="UP000291469">
    <property type="component" value="Chromosome"/>
</dbReference>
<dbReference type="PANTHER" id="PTHR10151">
    <property type="entry name" value="ECTONUCLEOTIDE PYROPHOSPHATASE/PHOSPHODIESTERASE"/>
    <property type="match status" value="1"/>
</dbReference>
<sequence length="556" mass="57718">MPAALRAPSSGVLGSPGVRGLGGHPVSSGRAGPGSTGDPGGGVLGPSRLGEGAQLAGSRRLGIIVVIDGLRPDAITPQDTPVLHALGQDGAVATQGRAVAPAVTRVNAASMATGELPTRTGITGNLLHVPEVAPAPFTTADARNLLRLRERTGSIVDTVTLAERIEHAGGRFVAVGSGSSGSTLCLNPRAPDGVGTLVNADDPAKGAPFAWPPEVGDQVHARFGPPPPKGRDHSNADSSDYATRIVTDYVLPMLDASVVMLWLTEPDSAQHRHGVGSPAATDALRRADRNVGQLVDQLERLGLRDEANLFVVSDHGFSQAARTVDVAQDLVAAGCKEGPDSTDLVVARTGCVGIFADSEERVPSTVEWLRRQDWADLIFTASHDAASPLGWVDGTFALELLGSTHPTRSPDIHVTLAWNQLAEPTGGWTGLYASTGGSTASAPGGGDHGNLSPADVTTTFRAWGADIARTRSEVPVGNVDLAPTVLALTGLPDEADGRHGRVAHELLTGEHERAEVTIDRRIHTTASADGAYAAELKTSLVAGHRYLDQGRRIRET</sequence>
<dbReference type="AlphaFoldDB" id="A0A411YEU8"/>
<dbReference type="Gene3D" id="3.40.720.10">
    <property type="entry name" value="Alkaline Phosphatase, subunit A"/>
    <property type="match status" value="2"/>
</dbReference>